<proteinExistence type="predicted"/>
<accession>A0ABP9STC3</accession>
<keyword evidence="3" id="KW-1185">Reference proteome</keyword>
<evidence type="ECO:0000313" key="2">
    <source>
        <dbReference type="EMBL" id="GAA5200678.1"/>
    </source>
</evidence>
<organism evidence="2 3">
    <name type="scientific">Arthrobacter gyeryongensis</name>
    <dbReference type="NCBI Taxonomy" id="1650592"/>
    <lineage>
        <taxon>Bacteria</taxon>
        <taxon>Bacillati</taxon>
        <taxon>Actinomycetota</taxon>
        <taxon>Actinomycetes</taxon>
        <taxon>Micrococcales</taxon>
        <taxon>Micrococcaceae</taxon>
        <taxon>Arthrobacter</taxon>
    </lineage>
</organism>
<dbReference type="Proteomes" id="UP001500200">
    <property type="component" value="Unassembled WGS sequence"/>
</dbReference>
<feature type="region of interest" description="Disordered" evidence="1">
    <location>
        <begin position="13"/>
        <end position="52"/>
    </location>
</feature>
<name>A0ABP9STC3_9MICC</name>
<protein>
    <submittedName>
        <fullName evidence="2">Uncharacterized protein</fullName>
    </submittedName>
</protein>
<evidence type="ECO:0000256" key="1">
    <source>
        <dbReference type="SAM" id="MobiDB-lite"/>
    </source>
</evidence>
<gene>
    <name evidence="2" type="ORF">GCM10023346_43320</name>
</gene>
<evidence type="ECO:0000313" key="3">
    <source>
        <dbReference type="Proteomes" id="UP001500200"/>
    </source>
</evidence>
<comment type="caution">
    <text evidence="2">The sequence shown here is derived from an EMBL/GenBank/DDBJ whole genome shotgun (WGS) entry which is preliminary data.</text>
</comment>
<reference evidence="3" key="1">
    <citation type="journal article" date="2019" name="Int. J. Syst. Evol. Microbiol.">
        <title>The Global Catalogue of Microorganisms (GCM) 10K type strain sequencing project: providing services to taxonomists for standard genome sequencing and annotation.</title>
        <authorList>
            <consortium name="The Broad Institute Genomics Platform"/>
            <consortium name="The Broad Institute Genome Sequencing Center for Infectious Disease"/>
            <person name="Wu L."/>
            <person name="Ma J."/>
        </authorList>
    </citation>
    <scope>NUCLEOTIDE SEQUENCE [LARGE SCALE GENOMIC DNA]</scope>
    <source>
        <strain evidence="3">JCM 18514</strain>
    </source>
</reference>
<dbReference type="EMBL" id="BAABKK010000032">
    <property type="protein sequence ID" value="GAA5200678.1"/>
    <property type="molecule type" value="Genomic_DNA"/>
</dbReference>
<sequence>MVQVAPSGFAVTVYESTAPPEDGGETETLAEETPSTAVGAPGEPGGMRPPPIPMMPVAAMEAIVVVMNPRRIKRLANSRVLINFEVTLDAPM</sequence>